<dbReference type="Proteomes" id="UP001211005">
    <property type="component" value="Chromosome"/>
</dbReference>
<gene>
    <name evidence="2" type="ORF">O3303_15070</name>
</gene>
<dbReference type="RefSeq" id="WP_269559215.1">
    <property type="nucleotide sequence ID" value="NZ_CP114767.1"/>
</dbReference>
<dbReference type="InterPro" id="IPR037053">
    <property type="entry name" value="Phage_tail_collar_dom_sf"/>
</dbReference>
<sequence length="232" mass="23995">MSSTPDSLVGDSSRRSWLKHLGGLLTGGLLLGRSRPAAAAMPEAASPEGLTPFLSEIMLVSFNFAPRGWALCNGQLLPINQNQALFSLLGTTYGGNGQTNFALPDLRGRVLAPIGSNGTATMALGERGGTESHTLLASQIPPHMHGMKCSTDLGTTPLSGTSSTVHHYLADNGGGAAQYGSTANTELASFTTAVPLVNVSSSMGGGQPHENRQPYLCLNYVIALQGIFPSAS</sequence>
<evidence type="ECO:0000259" key="1">
    <source>
        <dbReference type="Pfam" id="PF07484"/>
    </source>
</evidence>
<dbReference type="SUPFAM" id="SSF88874">
    <property type="entry name" value="Receptor-binding domain of short tail fibre protein gp12"/>
    <property type="match status" value="1"/>
</dbReference>
<feature type="domain" description="Phage tail collar" evidence="1">
    <location>
        <begin position="56"/>
        <end position="110"/>
    </location>
</feature>
<protein>
    <submittedName>
        <fullName evidence="2">Tail fiber protein</fullName>
    </submittedName>
</protein>
<dbReference type="InterPro" id="IPR006311">
    <property type="entry name" value="TAT_signal"/>
</dbReference>
<dbReference type="InterPro" id="IPR011083">
    <property type="entry name" value="Phage_tail_collar_dom"/>
</dbReference>
<dbReference type="Gene3D" id="3.90.1340.10">
    <property type="entry name" value="Phage tail collar domain"/>
    <property type="match status" value="1"/>
</dbReference>
<reference evidence="2 3" key="1">
    <citation type="submission" date="2022-12" db="EMBL/GenBank/DDBJ databases">
        <title>Hymenobacter canadensis sp. nov. isolated from lake water of the Cambridge Bay, Canada.</title>
        <authorList>
            <person name="Kim W.H."/>
            <person name="Lee Y.M."/>
        </authorList>
    </citation>
    <scope>NUCLEOTIDE SEQUENCE [LARGE SCALE GENOMIC DNA]</scope>
    <source>
        <strain evidence="2 3">PAMC 29467</strain>
    </source>
</reference>
<dbReference type="PROSITE" id="PS51318">
    <property type="entry name" value="TAT"/>
    <property type="match status" value="1"/>
</dbReference>
<dbReference type="EMBL" id="CP114767">
    <property type="protein sequence ID" value="WBA41133.1"/>
    <property type="molecule type" value="Genomic_DNA"/>
</dbReference>
<accession>A0ABY7LL07</accession>
<dbReference type="Pfam" id="PF07484">
    <property type="entry name" value="Collar"/>
    <property type="match status" value="1"/>
</dbReference>
<keyword evidence="3" id="KW-1185">Reference proteome</keyword>
<evidence type="ECO:0000313" key="3">
    <source>
        <dbReference type="Proteomes" id="UP001211005"/>
    </source>
</evidence>
<proteinExistence type="predicted"/>
<name>A0ABY7LL07_9BACT</name>
<evidence type="ECO:0000313" key="2">
    <source>
        <dbReference type="EMBL" id="WBA41133.1"/>
    </source>
</evidence>
<organism evidence="2 3">
    <name type="scientific">Hymenobacter canadensis</name>
    <dbReference type="NCBI Taxonomy" id="2999067"/>
    <lineage>
        <taxon>Bacteria</taxon>
        <taxon>Pseudomonadati</taxon>
        <taxon>Bacteroidota</taxon>
        <taxon>Cytophagia</taxon>
        <taxon>Cytophagales</taxon>
        <taxon>Hymenobacteraceae</taxon>
        <taxon>Hymenobacter</taxon>
    </lineage>
</organism>